<dbReference type="Pfam" id="PF08387">
    <property type="entry name" value="FBD"/>
    <property type="match status" value="1"/>
</dbReference>
<dbReference type="InterPro" id="IPR001810">
    <property type="entry name" value="F-box_dom"/>
</dbReference>
<dbReference type="Pfam" id="PF00646">
    <property type="entry name" value="F-box"/>
    <property type="match status" value="1"/>
</dbReference>
<proteinExistence type="predicted"/>
<dbReference type="InterPro" id="IPR055411">
    <property type="entry name" value="LRR_FXL15/At3g58940/PEG3-like"/>
</dbReference>
<name>A0A2N9IT36_FAGSY</name>
<feature type="compositionally biased region" description="Acidic residues" evidence="1">
    <location>
        <begin position="281"/>
        <end position="291"/>
    </location>
</feature>
<feature type="compositionally biased region" description="Acidic residues" evidence="1">
    <location>
        <begin position="247"/>
        <end position="261"/>
    </location>
</feature>
<dbReference type="InterPro" id="IPR006566">
    <property type="entry name" value="FBD"/>
</dbReference>
<gene>
    <name evidence="3" type="ORF">FSB_LOCUS55326</name>
</gene>
<dbReference type="InterPro" id="IPR053781">
    <property type="entry name" value="F-box_AtFBL13-like"/>
</dbReference>
<reference evidence="3" key="1">
    <citation type="submission" date="2018-02" db="EMBL/GenBank/DDBJ databases">
        <authorList>
            <person name="Cohen D.B."/>
            <person name="Kent A.D."/>
        </authorList>
    </citation>
    <scope>NUCLEOTIDE SEQUENCE</scope>
</reference>
<feature type="region of interest" description="Disordered" evidence="1">
    <location>
        <begin position="1"/>
        <end position="26"/>
    </location>
</feature>
<dbReference type="InterPro" id="IPR050232">
    <property type="entry name" value="FBL13/AtMIF1-like"/>
</dbReference>
<dbReference type="PANTHER" id="PTHR31900">
    <property type="entry name" value="F-BOX/RNI SUPERFAMILY PROTEIN-RELATED"/>
    <property type="match status" value="1"/>
</dbReference>
<dbReference type="SMART" id="SM00579">
    <property type="entry name" value="FBD"/>
    <property type="match status" value="1"/>
</dbReference>
<dbReference type="SUPFAM" id="SSF81383">
    <property type="entry name" value="F-box domain"/>
    <property type="match status" value="1"/>
</dbReference>
<evidence type="ECO:0000259" key="2">
    <source>
        <dbReference type="SMART" id="SM00579"/>
    </source>
</evidence>
<feature type="domain" description="FBD" evidence="2">
    <location>
        <begin position="437"/>
        <end position="514"/>
    </location>
</feature>
<dbReference type="SUPFAM" id="SSF52047">
    <property type="entry name" value="RNI-like"/>
    <property type="match status" value="1"/>
</dbReference>
<dbReference type="InterPro" id="IPR032675">
    <property type="entry name" value="LRR_dom_sf"/>
</dbReference>
<dbReference type="AlphaFoldDB" id="A0A2N9IT36"/>
<dbReference type="PANTHER" id="PTHR31900:SF30">
    <property type="entry name" value="SUPERFAMILY PROTEIN, PUTATIVE-RELATED"/>
    <property type="match status" value="1"/>
</dbReference>
<sequence length="514" mass="58663">MESVDVSSSIRNDKKRKLSEEHEVGQGENRIGNLADTIVQHIMSFLPTKDAVKTSILSKRWKYLWLSVPVLDFDDESTDSVEESPFKRKLFMDFVERVLLLRDSSPIMNFSLTLTCNAPSDSSRINSWISAAVKHKVQVLNICLFKIGEPFVLPHRLFTCELLQELKLNMFHCLKLPSFVSFSSLKILSLNRIIFPDDHSAQKLFKVCSILEELYLISCSWENVKAVCISSPRIQKLHIEDKYHFPDDEDDDTDDESDNTDDQNNPIYEINDIDGHHSSDDESDDTDDQSDSDGCQFAVFGTSLKYFSYTGDFVHGCYIQDSSSIVEAHLSACNRDRKIGYRAFKLLWGLSNAKSLKLDQFAVDVLAHDAEELLAHLPVFNSLTHVHFDWVVLFYKREALLTILQKFPCLSFLKFEGLSYMFQYFGTYDWILDPVPGCFLTHLKTIEISMFCGSEIELHAVKLLLKSATVLERIIISFNPGELKGTDGLKKQQEVRDQILSFPRGSLNCLIAIS</sequence>
<evidence type="ECO:0000313" key="3">
    <source>
        <dbReference type="EMBL" id="SPD27444.1"/>
    </source>
</evidence>
<dbReference type="CDD" id="cd22160">
    <property type="entry name" value="F-box_AtFBL13-like"/>
    <property type="match status" value="1"/>
</dbReference>
<organism evidence="3">
    <name type="scientific">Fagus sylvatica</name>
    <name type="common">Beechnut</name>
    <dbReference type="NCBI Taxonomy" id="28930"/>
    <lineage>
        <taxon>Eukaryota</taxon>
        <taxon>Viridiplantae</taxon>
        <taxon>Streptophyta</taxon>
        <taxon>Embryophyta</taxon>
        <taxon>Tracheophyta</taxon>
        <taxon>Spermatophyta</taxon>
        <taxon>Magnoliopsida</taxon>
        <taxon>eudicotyledons</taxon>
        <taxon>Gunneridae</taxon>
        <taxon>Pentapetalae</taxon>
        <taxon>rosids</taxon>
        <taxon>fabids</taxon>
        <taxon>Fagales</taxon>
        <taxon>Fagaceae</taxon>
        <taxon>Fagus</taxon>
    </lineage>
</organism>
<dbReference type="Gene3D" id="3.80.10.10">
    <property type="entry name" value="Ribonuclease Inhibitor"/>
    <property type="match status" value="1"/>
</dbReference>
<feature type="region of interest" description="Disordered" evidence="1">
    <location>
        <begin position="245"/>
        <end position="292"/>
    </location>
</feature>
<dbReference type="Pfam" id="PF24758">
    <property type="entry name" value="LRR_At5g56370"/>
    <property type="match status" value="1"/>
</dbReference>
<protein>
    <recommendedName>
        <fullName evidence="2">FBD domain-containing protein</fullName>
    </recommendedName>
</protein>
<dbReference type="EMBL" id="OIVN01006193">
    <property type="protein sequence ID" value="SPD27444.1"/>
    <property type="molecule type" value="Genomic_DNA"/>
</dbReference>
<dbReference type="InterPro" id="IPR036047">
    <property type="entry name" value="F-box-like_dom_sf"/>
</dbReference>
<feature type="compositionally biased region" description="Polar residues" evidence="1">
    <location>
        <begin position="1"/>
        <end position="10"/>
    </location>
</feature>
<accession>A0A2N9IT36</accession>
<evidence type="ECO:0000256" key="1">
    <source>
        <dbReference type="SAM" id="MobiDB-lite"/>
    </source>
</evidence>